<evidence type="ECO:0000313" key="3">
    <source>
        <dbReference type="Proteomes" id="UP000482960"/>
    </source>
</evidence>
<dbReference type="CDD" id="cd08362">
    <property type="entry name" value="BphC5-RrK37_N_like"/>
    <property type="match status" value="1"/>
</dbReference>
<dbReference type="AlphaFoldDB" id="A0A6V8KRP8"/>
<sequence>MSERPITHLRHVDIAVPDYDKQVAFYSQKWGLAEVGRDSGVTYFAAVGSPEQYIVRVRRAPEKRLDLVAFGAADRQAVDGLAARLASDGVRLVNEPGSLQTPGGGYGFRFFDVEGRTIEVSTEVEDRAHRRVEEREDVPVRLSHVVLNSPEPEKMLAWYDKHLSFRLSDTLVHPHLGGLMWFMRCNPQHHSLAVARCPHPALHHISFELRGIDEYMRGSGRLMRDGIPKIWGPGRHLAGDNTFTYFHDPNGNTMEYTTALEVIDEDTWHPSLHDTSRPEVADQWGTANPMNEFVSKQMFNDPDKGLFAAPPV</sequence>
<evidence type="ECO:0000313" key="2">
    <source>
        <dbReference type="EMBL" id="GFJ87802.1"/>
    </source>
</evidence>
<protein>
    <submittedName>
        <fullName evidence="2">Oxidoreductase</fullName>
    </submittedName>
</protein>
<dbReference type="EMBL" id="BLPG01000001">
    <property type="protein sequence ID" value="GFJ87802.1"/>
    <property type="molecule type" value="Genomic_DNA"/>
</dbReference>
<dbReference type="Gene3D" id="3.10.180.10">
    <property type="entry name" value="2,3-Dihydroxybiphenyl 1,2-Dioxygenase, domain 1"/>
    <property type="match status" value="2"/>
</dbReference>
<dbReference type="Pfam" id="PF00903">
    <property type="entry name" value="Glyoxalase"/>
    <property type="match status" value="2"/>
</dbReference>
<keyword evidence="3" id="KW-1185">Reference proteome</keyword>
<dbReference type="PANTHER" id="PTHR21366:SF31">
    <property type="entry name" value="METALLOTHIOL TRANSFERASE FOSB"/>
    <property type="match status" value="1"/>
</dbReference>
<dbReference type="RefSeq" id="WP_173074868.1">
    <property type="nucleotide sequence ID" value="NZ_BAABJB010000029.1"/>
</dbReference>
<reference evidence="2 3" key="2">
    <citation type="submission" date="2020-03" db="EMBL/GenBank/DDBJ databases">
        <authorList>
            <person name="Ichikawa N."/>
            <person name="Kimura A."/>
            <person name="Kitahashi Y."/>
            <person name="Uohara A."/>
        </authorList>
    </citation>
    <scope>NUCLEOTIDE SEQUENCE [LARGE SCALE GENOMIC DNA]</scope>
    <source>
        <strain evidence="2 3">NBRC 108638</strain>
    </source>
</reference>
<feature type="domain" description="VOC" evidence="1">
    <location>
        <begin position="8"/>
        <end position="123"/>
    </location>
</feature>
<feature type="domain" description="VOC" evidence="1">
    <location>
        <begin position="141"/>
        <end position="259"/>
    </location>
</feature>
<reference evidence="2 3" key="1">
    <citation type="submission" date="2020-03" db="EMBL/GenBank/DDBJ databases">
        <title>Whole genome shotgun sequence of Phytohabitans rumicis NBRC 108638.</title>
        <authorList>
            <person name="Komaki H."/>
            <person name="Tamura T."/>
        </authorList>
    </citation>
    <scope>NUCLEOTIDE SEQUENCE [LARGE SCALE GENOMIC DNA]</scope>
    <source>
        <strain evidence="2 3">NBRC 108638</strain>
    </source>
</reference>
<accession>A0A6V8KRP8</accession>
<gene>
    <name evidence="2" type="ORF">Prum_014440</name>
</gene>
<dbReference type="InterPro" id="IPR004360">
    <property type="entry name" value="Glyas_Fos-R_dOase_dom"/>
</dbReference>
<organism evidence="2 3">
    <name type="scientific">Phytohabitans rumicis</name>
    <dbReference type="NCBI Taxonomy" id="1076125"/>
    <lineage>
        <taxon>Bacteria</taxon>
        <taxon>Bacillati</taxon>
        <taxon>Actinomycetota</taxon>
        <taxon>Actinomycetes</taxon>
        <taxon>Micromonosporales</taxon>
        <taxon>Micromonosporaceae</taxon>
    </lineage>
</organism>
<dbReference type="InterPro" id="IPR050383">
    <property type="entry name" value="GlyoxalaseI/FosfomycinResist"/>
</dbReference>
<dbReference type="InterPro" id="IPR037523">
    <property type="entry name" value="VOC_core"/>
</dbReference>
<evidence type="ECO:0000259" key="1">
    <source>
        <dbReference type="PROSITE" id="PS51819"/>
    </source>
</evidence>
<dbReference type="Proteomes" id="UP000482960">
    <property type="component" value="Unassembled WGS sequence"/>
</dbReference>
<name>A0A6V8KRP8_9ACTN</name>
<dbReference type="PANTHER" id="PTHR21366">
    <property type="entry name" value="GLYOXALASE FAMILY PROTEIN"/>
    <property type="match status" value="1"/>
</dbReference>
<proteinExistence type="predicted"/>
<dbReference type="PROSITE" id="PS51819">
    <property type="entry name" value="VOC"/>
    <property type="match status" value="2"/>
</dbReference>
<comment type="caution">
    <text evidence="2">The sequence shown here is derived from an EMBL/GenBank/DDBJ whole genome shotgun (WGS) entry which is preliminary data.</text>
</comment>
<dbReference type="InterPro" id="IPR029068">
    <property type="entry name" value="Glyas_Bleomycin-R_OHBP_Dase"/>
</dbReference>
<dbReference type="SUPFAM" id="SSF54593">
    <property type="entry name" value="Glyoxalase/Bleomycin resistance protein/Dihydroxybiphenyl dioxygenase"/>
    <property type="match status" value="1"/>
</dbReference>